<dbReference type="AlphaFoldDB" id="A0A4S3KQ71"/>
<dbReference type="STRING" id="993689.GCA_002077135_02072"/>
<evidence type="ECO:0000313" key="3">
    <source>
        <dbReference type="Proteomes" id="UP000307749"/>
    </source>
</evidence>
<accession>A0A4S3KQ71</accession>
<evidence type="ECO:0000256" key="1">
    <source>
        <dbReference type="SAM" id="MobiDB-lite"/>
    </source>
</evidence>
<organism evidence="2 3">
    <name type="scientific">Metallibacterium scheffleri</name>
    <dbReference type="NCBI Taxonomy" id="993689"/>
    <lineage>
        <taxon>Bacteria</taxon>
        <taxon>Pseudomonadati</taxon>
        <taxon>Pseudomonadota</taxon>
        <taxon>Gammaproteobacteria</taxon>
        <taxon>Lysobacterales</taxon>
        <taxon>Rhodanobacteraceae</taxon>
        <taxon>Metallibacterium</taxon>
    </lineage>
</organism>
<feature type="region of interest" description="Disordered" evidence="1">
    <location>
        <begin position="52"/>
        <end position="75"/>
    </location>
</feature>
<gene>
    <name evidence="2" type="ORF">B1806_05840</name>
</gene>
<sequence length="75" mass="7902">MAVELYKAAPSGDRLSYRLSIDGEPVAFERLRGAKRLLADALLGLAVSDHGRRKSMNAVDPDQITGPPGPPTGSA</sequence>
<dbReference type="EMBL" id="MWQO01000017">
    <property type="protein sequence ID" value="THD11050.1"/>
    <property type="molecule type" value="Genomic_DNA"/>
</dbReference>
<comment type="caution">
    <text evidence="2">The sequence shown here is derived from an EMBL/GenBank/DDBJ whole genome shotgun (WGS) entry which is preliminary data.</text>
</comment>
<reference evidence="2 3" key="1">
    <citation type="submission" date="2017-02" db="EMBL/GenBank/DDBJ databases">
        <title>Whole genome sequencing of Metallibacterium scheffleri DSM 24874 (T).</title>
        <authorList>
            <person name="Kumar S."/>
            <person name="Patil P."/>
            <person name="Patil P.B."/>
        </authorList>
    </citation>
    <scope>NUCLEOTIDE SEQUENCE [LARGE SCALE GENOMIC DNA]</scope>
    <source>
        <strain evidence="2 3">DSM 24874</strain>
    </source>
</reference>
<keyword evidence="3" id="KW-1185">Reference proteome</keyword>
<evidence type="ECO:0000313" key="2">
    <source>
        <dbReference type="EMBL" id="THD11050.1"/>
    </source>
</evidence>
<protein>
    <submittedName>
        <fullName evidence="2">Uncharacterized protein</fullName>
    </submittedName>
</protein>
<name>A0A4S3KQ71_9GAMM</name>
<dbReference type="Proteomes" id="UP000307749">
    <property type="component" value="Unassembled WGS sequence"/>
</dbReference>
<proteinExistence type="predicted"/>